<dbReference type="GO" id="GO:0005840">
    <property type="term" value="C:ribosome"/>
    <property type="evidence" value="ECO:0007669"/>
    <property type="project" value="UniProtKB-KW"/>
</dbReference>
<feature type="compositionally biased region" description="Basic and acidic residues" evidence="3">
    <location>
        <begin position="60"/>
        <end position="71"/>
    </location>
</feature>
<feature type="region of interest" description="Disordered" evidence="3">
    <location>
        <begin position="60"/>
        <end position="83"/>
    </location>
</feature>
<gene>
    <name evidence="4" type="ORF">GH714_003727</name>
</gene>
<evidence type="ECO:0000313" key="4">
    <source>
        <dbReference type="EMBL" id="KAF2290147.1"/>
    </source>
</evidence>
<dbReference type="GO" id="GO:0006412">
    <property type="term" value="P:translation"/>
    <property type="evidence" value="ECO:0007669"/>
    <property type="project" value="InterPro"/>
</dbReference>
<proteinExistence type="predicted"/>
<dbReference type="GO" id="GO:1990904">
    <property type="term" value="C:ribonucleoprotein complex"/>
    <property type="evidence" value="ECO:0007669"/>
    <property type="project" value="UniProtKB-KW"/>
</dbReference>
<accession>A0A6A6KN58</accession>
<evidence type="ECO:0000256" key="3">
    <source>
        <dbReference type="SAM" id="MobiDB-lite"/>
    </source>
</evidence>
<evidence type="ECO:0000313" key="5">
    <source>
        <dbReference type="Proteomes" id="UP000467840"/>
    </source>
</evidence>
<evidence type="ECO:0008006" key="6">
    <source>
        <dbReference type="Google" id="ProtNLM"/>
    </source>
</evidence>
<dbReference type="GO" id="GO:0003735">
    <property type="term" value="F:structural constituent of ribosome"/>
    <property type="evidence" value="ECO:0007669"/>
    <property type="project" value="InterPro"/>
</dbReference>
<feature type="compositionally biased region" description="Basic and acidic residues" evidence="3">
    <location>
        <begin position="8"/>
        <end position="22"/>
    </location>
</feature>
<evidence type="ECO:0000256" key="2">
    <source>
        <dbReference type="ARBA" id="ARBA00023274"/>
    </source>
</evidence>
<keyword evidence="1" id="KW-0689">Ribosomal protein</keyword>
<dbReference type="Pfam" id="PF01015">
    <property type="entry name" value="Ribosomal_S3Ae"/>
    <property type="match status" value="1"/>
</dbReference>
<name>A0A6A6KN58_HEVBR</name>
<organism evidence="4 5">
    <name type="scientific">Hevea brasiliensis</name>
    <name type="common">Para rubber tree</name>
    <name type="synonym">Siphonia brasiliensis</name>
    <dbReference type="NCBI Taxonomy" id="3981"/>
    <lineage>
        <taxon>Eukaryota</taxon>
        <taxon>Viridiplantae</taxon>
        <taxon>Streptophyta</taxon>
        <taxon>Embryophyta</taxon>
        <taxon>Tracheophyta</taxon>
        <taxon>Spermatophyta</taxon>
        <taxon>Magnoliopsida</taxon>
        <taxon>eudicotyledons</taxon>
        <taxon>Gunneridae</taxon>
        <taxon>Pentapetalae</taxon>
        <taxon>rosids</taxon>
        <taxon>fabids</taxon>
        <taxon>Malpighiales</taxon>
        <taxon>Euphorbiaceae</taxon>
        <taxon>Crotonoideae</taxon>
        <taxon>Micrandreae</taxon>
        <taxon>Hevea</taxon>
    </lineage>
</organism>
<keyword evidence="2" id="KW-0687">Ribonucleoprotein</keyword>
<feature type="region of interest" description="Disordered" evidence="3">
    <location>
        <begin position="1"/>
        <end position="22"/>
    </location>
</feature>
<keyword evidence="5" id="KW-1185">Reference proteome</keyword>
<reference evidence="4 5" key="1">
    <citation type="journal article" date="2020" name="Mol. Plant">
        <title>The Chromosome-Based Rubber Tree Genome Provides New Insights into Spurge Genome Evolution and Rubber Biosynthesis.</title>
        <authorList>
            <person name="Liu J."/>
            <person name="Shi C."/>
            <person name="Shi C.C."/>
            <person name="Li W."/>
            <person name="Zhang Q.J."/>
            <person name="Zhang Y."/>
            <person name="Li K."/>
            <person name="Lu H.F."/>
            <person name="Shi C."/>
            <person name="Zhu S.T."/>
            <person name="Xiao Z.Y."/>
            <person name="Nan H."/>
            <person name="Yue Y."/>
            <person name="Zhu X.G."/>
            <person name="Wu Y."/>
            <person name="Hong X.N."/>
            <person name="Fan G.Y."/>
            <person name="Tong Y."/>
            <person name="Zhang D."/>
            <person name="Mao C.L."/>
            <person name="Liu Y.L."/>
            <person name="Hao S.J."/>
            <person name="Liu W.Q."/>
            <person name="Lv M.Q."/>
            <person name="Zhang H.B."/>
            <person name="Liu Y."/>
            <person name="Hu-Tang G.R."/>
            <person name="Wang J.P."/>
            <person name="Wang J.H."/>
            <person name="Sun Y.H."/>
            <person name="Ni S.B."/>
            <person name="Chen W.B."/>
            <person name="Zhang X.C."/>
            <person name="Jiao Y.N."/>
            <person name="Eichler E.E."/>
            <person name="Li G.H."/>
            <person name="Liu X."/>
            <person name="Gao L.Z."/>
        </authorList>
    </citation>
    <scope>NUCLEOTIDE SEQUENCE [LARGE SCALE GENOMIC DNA]</scope>
    <source>
        <strain evidence="5">cv. GT1</strain>
        <tissue evidence="4">Leaf</tissue>
    </source>
</reference>
<sequence>MQEEQEDFEGKERSKKKAADPFAKKDWYDIKAPSVFQVKNVGKTLVTRTQGTKVHGDYSEDVGVKLDRPADETMAEAPAEAAA</sequence>
<dbReference type="AlphaFoldDB" id="A0A6A6KN58"/>
<dbReference type="EMBL" id="JAAGAX010000015">
    <property type="protein sequence ID" value="KAF2290147.1"/>
    <property type="molecule type" value="Genomic_DNA"/>
</dbReference>
<dbReference type="InterPro" id="IPR001593">
    <property type="entry name" value="Ribosomal_eS1"/>
</dbReference>
<dbReference type="Proteomes" id="UP000467840">
    <property type="component" value="Chromosome 2"/>
</dbReference>
<evidence type="ECO:0000256" key="1">
    <source>
        <dbReference type="ARBA" id="ARBA00022980"/>
    </source>
</evidence>
<protein>
    <recommendedName>
        <fullName evidence="6">40S ribosomal protein S3a</fullName>
    </recommendedName>
</protein>
<comment type="caution">
    <text evidence="4">The sequence shown here is derived from an EMBL/GenBank/DDBJ whole genome shotgun (WGS) entry which is preliminary data.</text>
</comment>